<feature type="domain" description="CsbD-like" evidence="3">
    <location>
        <begin position="9"/>
        <end position="55"/>
    </location>
</feature>
<gene>
    <name evidence="4" type="ORF">INT48_009005</name>
</gene>
<comment type="similarity">
    <text evidence="1">Belongs to the UPF0337 (CsbD) family.</text>
</comment>
<evidence type="ECO:0000313" key="4">
    <source>
        <dbReference type="EMBL" id="KAG2237272.1"/>
    </source>
</evidence>
<dbReference type="OrthoDB" id="9999611at2759"/>
<dbReference type="InterPro" id="IPR008462">
    <property type="entry name" value="CsbD"/>
</dbReference>
<organism evidence="4 5">
    <name type="scientific">Thamnidium elegans</name>
    <dbReference type="NCBI Taxonomy" id="101142"/>
    <lineage>
        <taxon>Eukaryota</taxon>
        <taxon>Fungi</taxon>
        <taxon>Fungi incertae sedis</taxon>
        <taxon>Mucoromycota</taxon>
        <taxon>Mucoromycotina</taxon>
        <taxon>Mucoromycetes</taxon>
        <taxon>Mucorales</taxon>
        <taxon>Mucorineae</taxon>
        <taxon>Mucoraceae</taxon>
        <taxon>Thamnidium</taxon>
    </lineage>
</organism>
<evidence type="ECO:0000313" key="5">
    <source>
        <dbReference type="Proteomes" id="UP000613177"/>
    </source>
</evidence>
<reference evidence="4" key="1">
    <citation type="submission" date="2021-01" db="EMBL/GenBank/DDBJ databases">
        <title>Metabolic potential, ecology and presence of endohyphal bacteria is reflected in genomic diversity of Mucoromycotina.</title>
        <authorList>
            <person name="Muszewska A."/>
            <person name="Okrasinska A."/>
            <person name="Steczkiewicz K."/>
            <person name="Drgas O."/>
            <person name="Orlowska M."/>
            <person name="Perlinska-Lenart U."/>
            <person name="Aleksandrzak-Piekarczyk T."/>
            <person name="Szatraj K."/>
            <person name="Zielenkiewicz U."/>
            <person name="Pilsyk S."/>
            <person name="Malc E."/>
            <person name="Mieczkowski P."/>
            <person name="Kruszewska J.S."/>
            <person name="Biernat P."/>
            <person name="Pawlowska J."/>
        </authorList>
    </citation>
    <scope>NUCLEOTIDE SEQUENCE</scope>
    <source>
        <strain evidence="4">WA0000018081</strain>
    </source>
</reference>
<dbReference type="EMBL" id="JAEPRE010000007">
    <property type="protein sequence ID" value="KAG2237272.1"/>
    <property type="molecule type" value="Genomic_DNA"/>
</dbReference>
<dbReference type="Pfam" id="PF05532">
    <property type="entry name" value="CsbD"/>
    <property type="match status" value="1"/>
</dbReference>
<dbReference type="PANTHER" id="PTHR40460">
    <property type="entry name" value="CHROMOSOME 1, WHOLE GENOME SHOTGUN SEQUENCE"/>
    <property type="match status" value="1"/>
</dbReference>
<evidence type="ECO:0000256" key="2">
    <source>
        <dbReference type="SAM" id="MobiDB-lite"/>
    </source>
</evidence>
<feature type="region of interest" description="Disordered" evidence="2">
    <location>
        <begin position="72"/>
        <end position="97"/>
    </location>
</feature>
<accession>A0A8H7SXZ1</accession>
<dbReference type="InterPro" id="IPR036629">
    <property type="entry name" value="YjbJ_sf"/>
</dbReference>
<keyword evidence="5" id="KW-1185">Reference proteome</keyword>
<sequence length="97" mass="10185">MDPSRTMSKKDQFVGSVKENTGAAVGNESLEARGKAQNNAGDVQETAANVQGYVQGAADQVAGAVKGAYNSLTGNTTEEVGNKFQRKKGEAQKEYNS</sequence>
<evidence type="ECO:0000256" key="1">
    <source>
        <dbReference type="ARBA" id="ARBA00009129"/>
    </source>
</evidence>
<dbReference type="Proteomes" id="UP000613177">
    <property type="component" value="Unassembled WGS sequence"/>
</dbReference>
<evidence type="ECO:0000259" key="3">
    <source>
        <dbReference type="Pfam" id="PF05532"/>
    </source>
</evidence>
<dbReference type="PANTHER" id="PTHR40460:SF1">
    <property type="entry name" value="CSBD-LIKE DOMAIN-CONTAINING PROTEIN"/>
    <property type="match status" value="1"/>
</dbReference>
<feature type="compositionally biased region" description="Basic and acidic residues" evidence="2">
    <location>
        <begin position="87"/>
        <end position="97"/>
    </location>
</feature>
<feature type="region of interest" description="Disordered" evidence="2">
    <location>
        <begin position="1"/>
        <end position="42"/>
    </location>
</feature>
<dbReference type="AlphaFoldDB" id="A0A8H7SXZ1"/>
<name>A0A8H7SXZ1_9FUNG</name>
<dbReference type="SUPFAM" id="SSF69047">
    <property type="entry name" value="Hypothetical protein YjbJ"/>
    <property type="match status" value="1"/>
</dbReference>
<proteinExistence type="inferred from homology"/>
<comment type="caution">
    <text evidence="4">The sequence shown here is derived from an EMBL/GenBank/DDBJ whole genome shotgun (WGS) entry which is preliminary data.</text>
</comment>
<protein>
    <recommendedName>
        <fullName evidence="3">CsbD-like domain-containing protein</fullName>
    </recommendedName>
</protein>